<dbReference type="Proteomes" id="UP000228945">
    <property type="component" value="Chromosome"/>
</dbReference>
<dbReference type="RefSeq" id="WP_099622007.1">
    <property type="nucleotide sequence ID" value="NZ_CP024201.1"/>
</dbReference>
<keyword evidence="1" id="KW-1133">Transmembrane helix</keyword>
<dbReference type="KEGG" id="cmb:CSW64_10190"/>
<dbReference type="EMBL" id="CP024201">
    <property type="protein sequence ID" value="ATQ42753.1"/>
    <property type="molecule type" value="Genomic_DNA"/>
</dbReference>
<organism evidence="2 3">
    <name type="scientific">Caulobacter mirabilis</name>
    <dbReference type="NCBI Taxonomy" id="69666"/>
    <lineage>
        <taxon>Bacteria</taxon>
        <taxon>Pseudomonadati</taxon>
        <taxon>Pseudomonadota</taxon>
        <taxon>Alphaproteobacteria</taxon>
        <taxon>Caulobacterales</taxon>
        <taxon>Caulobacteraceae</taxon>
        <taxon>Caulobacter</taxon>
    </lineage>
</organism>
<evidence type="ECO:0000256" key="1">
    <source>
        <dbReference type="SAM" id="Phobius"/>
    </source>
</evidence>
<keyword evidence="1" id="KW-0472">Membrane</keyword>
<proteinExistence type="predicted"/>
<dbReference type="AlphaFoldDB" id="A0A2D2AXQ0"/>
<feature type="transmembrane region" description="Helical" evidence="1">
    <location>
        <begin position="49"/>
        <end position="70"/>
    </location>
</feature>
<gene>
    <name evidence="2" type="ORF">CSW64_10190</name>
</gene>
<sequence>MTEVARYDPVKGLLGGLLMVAVGVGFPLLPILMGTTYEHFIETSRHGPAFVATAPLAAVLGVSIGAWALWEVLVPGHPSIAISQGRIRFRMPGNRDIPLEAVEDVTLLERRDPLDSSLVTSTLVEIVLKSGERRRIGAALYRQTPQDIRRTLLKAAGLPKAPVPNAGEGAA</sequence>
<accession>A0A2D2AXQ0</accession>
<reference evidence="2 3" key="1">
    <citation type="submission" date="2017-10" db="EMBL/GenBank/DDBJ databases">
        <title>Genome sequence of Caulobacter mirabilis FWC38.</title>
        <authorList>
            <person name="Fiebig A."/>
            <person name="Crosson S."/>
        </authorList>
    </citation>
    <scope>NUCLEOTIDE SEQUENCE [LARGE SCALE GENOMIC DNA]</scope>
    <source>
        <strain evidence="2 3">FWC 38</strain>
    </source>
</reference>
<feature type="transmembrane region" description="Helical" evidence="1">
    <location>
        <begin position="12"/>
        <end position="37"/>
    </location>
</feature>
<evidence type="ECO:0000313" key="3">
    <source>
        <dbReference type="Proteomes" id="UP000228945"/>
    </source>
</evidence>
<keyword evidence="1" id="KW-0812">Transmembrane</keyword>
<keyword evidence="3" id="KW-1185">Reference proteome</keyword>
<evidence type="ECO:0000313" key="2">
    <source>
        <dbReference type="EMBL" id="ATQ42753.1"/>
    </source>
</evidence>
<name>A0A2D2AXQ0_9CAUL</name>
<protein>
    <submittedName>
        <fullName evidence="2">Uncharacterized protein</fullName>
    </submittedName>
</protein>